<name>A0ABT3TME0_9GAMM</name>
<dbReference type="InterPro" id="IPR016195">
    <property type="entry name" value="Pol/histidinol_Pase-like"/>
</dbReference>
<keyword evidence="3" id="KW-1185">Reference proteome</keyword>
<feature type="domain" description="Polymerase/histidinol phosphatase N-terminal" evidence="1">
    <location>
        <begin position="3"/>
        <end position="70"/>
    </location>
</feature>
<dbReference type="Proteomes" id="UP001143362">
    <property type="component" value="Unassembled WGS sequence"/>
</dbReference>
<sequence>MYAELHCLSNFSFQRGASHPRDLVQRAAELGYTALAITDECSLAGVVKAHVAAQEYGIKLIIGSELNLEEGIKLLALAPNRAAYSELSGLISMARRRSPKGEYRVSLRDVIFHLKRCLLIWLPVDNSDTSRAYGQQLRRLCKERLWLGVSHLRHGNETQRYLQFLELATSLDIPMLACGNVQMHHPRCKPLHDVITAIAHNTSVDQLGRLRHSNSQQHLRPIDKLCKLYPAALLQIHRTPMSFSSYSLIR</sequence>
<dbReference type="InterPro" id="IPR003141">
    <property type="entry name" value="Pol/His_phosphatase_N"/>
</dbReference>
<evidence type="ECO:0000259" key="1">
    <source>
        <dbReference type="SMART" id="SM00481"/>
    </source>
</evidence>
<dbReference type="SMART" id="SM00481">
    <property type="entry name" value="POLIIIAc"/>
    <property type="match status" value="1"/>
</dbReference>
<reference evidence="2" key="1">
    <citation type="submission" date="2019-02" db="EMBL/GenBank/DDBJ databases">
        <authorList>
            <person name="Li S.-H."/>
        </authorList>
    </citation>
    <scope>NUCLEOTIDE SEQUENCE</scope>
    <source>
        <strain evidence="2">IMCC14734</strain>
    </source>
</reference>
<dbReference type="PANTHER" id="PTHR32294:SF4">
    <property type="entry name" value="ERROR-PRONE DNA POLYMERASE"/>
    <property type="match status" value="1"/>
</dbReference>
<dbReference type="Gene3D" id="3.20.20.140">
    <property type="entry name" value="Metal-dependent hydrolases"/>
    <property type="match status" value="1"/>
</dbReference>
<evidence type="ECO:0000313" key="2">
    <source>
        <dbReference type="EMBL" id="MCX2983436.1"/>
    </source>
</evidence>
<dbReference type="Pfam" id="PF02811">
    <property type="entry name" value="PHP"/>
    <property type="match status" value="1"/>
</dbReference>
<dbReference type="CDD" id="cd07434">
    <property type="entry name" value="PHP_PolIIIA_DnaE2"/>
    <property type="match status" value="1"/>
</dbReference>
<gene>
    <name evidence="2" type="ORF">EYC98_21460</name>
</gene>
<protein>
    <submittedName>
        <fullName evidence="2">PHP domain-containing protein</fullName>
    </submittedName>
</protein>
<comment type="caution">
    <text evidence="2">The sequence shown here is derived from an EMBL/GenBank/DDBJ whole genome shotgun (WGS) entry which is preliminary data.</text>
</comment>
<dbReference type="InterPro" id="IPR004013">
    <property type="entry name" value="PHP_dom"/>
</dbReference>
<proteinExistence type="predicted"/>
<organism evidence="2 3">
    <name type="scientific">Candidatus Litorirhabdus singularis</name>
    <dbReference type="NCBI Taxonomy" id="2518993"/>
    <lineage>
        <taxon>Bacteria</taxon>
        <taxon>Pseudomonadati</taxon>
        <taxon>Pseudomonadota</taxon>
        <taxon>Gammaproteobacteria</taxon>
        <taxon>Cellvibrionales</taxon>
        <taxon>Halieaceae</taxon>
        <taxon>Candidatus Litorirhabdus</taxon>
    </lineage>
</organism>
<dbReference type="InterPro" id="IPR004805">
    <property type="entry name" value="DnaE2/DnaE/PolC"/>
</dbReference>
<dbReference type="PANTHER" id="PTHR32294">
    <property type="entry name" value="DNA POLYMERASE III SUBUNIT ALPHA"/>
    <property type="match status" value="1"/>
</dbReference>
<dbReference type="EMBL" id="SHNN01000008">
    <property type="protein sequence ID" value="MCX2983436.1"/>
    <property type="molecule type" value="Genomic_DNA"/>
</dbReference>
<accession>A0ABT3TME0</accession>
<evidence type="ECO:0000313" key="3">
    <source>
        <dbReference type="Proteomes" id="UP001143362"/>
    </source>
</evidence>
<dbReference type="SUPFAM" id="SSF89550">
    <property type="entry name" value="PHP domain-like"/>
    <property type="match status" value="1"/>
</dbReference>